<reference evidence="2" key="1">
    <citation type="submission" date="2024-08" db="EMBL/GenBank/DDBJ databases">
        <authorList>
            <person name="Yu S.T."/>
        </authorList>
    </citation>
    <scope>NUCLEOTIDE SEQUENCE</scope>
    <source>
        <strain evidence="2">R33</strain>
    </source>
</reference>
<accession>A0AB39XUA8</accession>
<dbReference type="AlphaFoldDB" id="A0AB39XUA8"/>
<dbReference type="Gene3D" id="3.40.50.300">
    <property type="entry name" value="P-loop containing nucleotide triphosphate hydrolases"/>
    <property type="match status" value="1"/>
</dbReference>
<dbReference type="EMBL" id="CP165727">
    <property type="protein sequence ID" value="XDV61515.1"/>
    <property type="molecule type" value="Genomic_DNA"/>
</dbReference>
<evidence type="ECO:0000256" key="1">
    <source>
        <dbReference type="SAM" id="MobiDB-lite"/>
    </source>
</evidence>
<feature type="compositionally biased region" description="Polar residues" evidence="1">
    <location>
        <begin position="846"/>
        <end position="859"/>
    </location>
</feature>
<protein>
    <submittedName>
        <fullName evidence="2">ATP/GTP-binding protein</fullName>
    </submittedName>
</protein>
<evidence type="ECO:0000313" key="2">
    <source>
        <dbReference type="EMBL" id="XDV61515.1"/>
    </source>
</evidence>
<dbReference type="RefSeq" id="WP_369776289.1">
    <property type="nucleotide sequence ID" value="NZ_CP165727.1"/>
</dbReference>
<dbReference type="InterPro" id="IPR027417">
    <property type="entry name" value="P-loop_NTPase"/>
</dbReference>
<gene>
    <name evidence="2" type="ORF">AB5J51_00140</name>
</gene>
<organism evidence="2">
    <name type="scientific">Streptomyces sp. R33</name>
    <dbReference type="NCBI Taxonomy" id="3238629"/>
    <lineage>
        <taxon>Bacteria</taxon>
        <taxon>Bacillati</taxon>
        <taxon>Actinomycetota</taxon>
        <taxon>Actinomycetes</taxon>
        <taxon>Kitasatosporales</taxon>
        <taxon>Streptomycetaceae</taxon>
        <taxon>Streptomyces</taxon>
    </lineage>
</organism>
<proteinExistence type="predicted"/>
<dbReference type="SUPFAM" id="SSF52540">
    <property type="entry name" value="P-loop containing nucleoside triphosphate hydrolases"/>
    <property type="match status" value="1"/>
</dbReference>
<feature type="region of interest" description="Disordered" evidence="1">
    <location>
        <begin position="846"/>
        <end position="867"/>
    </location>
</feature>
<name>A0AB39XUA8_9ACTN</name>
<sequence>MEPHTVTASAAGAFGSAGEVLAALCGLAAWAYAHLWRLALIAALLLAGWEVLQQRLAFRALAERTCVELVPSAQFAPGDEEIWRQGMQVIRAAGSGPWWTPRRARTVRLRLRADGSRPLAYRVEAPASARALLKLTSFGPRVQVSESGPVADKMRTHVVRAVLTLHGKPGSRLREVPLDPDPLQPLVDAVAGIRSGLGDLAEVCVDLSPAPRWHLALRRMQILQQARAQARREAAREARWLGAESTTSLPRAIGRLLDPSEWRNPGRAPVLLPPHAQRVDREGALGKLAQDAGLMRVQILVRCASNVEGRAEQQLALINAAMDLYAGASRIGSRGISLGPWRIGPDWGPWRARFDERWAKALMRPARGGWARIDEMAGLLKPPTSAARLPVLEAQMPTYEPGQDLLPQGWYRGPDGRERLLATHEDDTLFEVQSGKAGWGKTMRAQVQAVASAHNGHGLAFVDPHGDSFHEVARYLAHDEITARIRLFDLTIREPDAMLACWNPLDMTRGSQPHEATAAVVDAIATALGWSDITAPRALTILTKTVEALVTVNVAAIAADAGEQQATLFQIRPLLTEPGFRHRVLKALDADARRWWTASFLDLPKDALLTVLNPLDRLAASPVIRAFLGCPLSGYDIRQAMNESHVLWICPPGTGPTDRLLISLIVRDFLRAGLSRRDLPERDRSPFRFYLDELISLDGAASTVAEITEQLRKFGCRLHGMTQLMHRLSGATRTALLQNASCLSTTAGSAEAIAQITGEWAGKVTVADAAELERWWHYASFTVAGKRIGPLLVRGPALTDVFGHLARPGKTKALLRAAHENAGARPLRVLTAQALEQTETVRSFLTTLPASPAASGTGTDDSEEQYA</sequence>